<dbReference type="InterPro" id="IPR021352">
    <property type="entry name" value="DUF2971"/>
</dbReference>
<organism evidence="1 2">
    <name type="scientific">Lutimaribacter saemankumensis</name>
    <dbReference type="NCBI Taxonomy" id="490829"/>
    <lineage>
        <taxon>Bacteria</taxon>
        <taxon>Pseudomonadati</taxon>
        <taxon>Pseudomonadota</taxon>
        <taxon>Alphaproteobacteria</taxon>
        <taxon>Rhodobacterales</taxon>
        <taxon>Roseobacteraceae</taxon>
        <taxon>Lutimaribacter</taxon>
    </lineage>
</organism>
<dbReference type="Proteomes" id="UP000199340">
    <property type="component" value="Unassembled WGS sequence"/>
</dbReference>
<keyword evidence="2" id="KW-1185">Reference proteome</keyword>
<sequence>MSDFVPSLGNPEEHRPKLLFHYCSLAGLLGILESQSFWISDASTMNDAKEIVHVRDILEQAVEQGFRDIGVSDNVWFTKIRSQIRGLGLQQGRCVFSLCAEADQLSLWRSYGADGQGASIGFDSSLLLETMARKNIHLHKVIYVRSEQLRICRDFVRFLFGKHSITGKVDELSEAVVKEMQDFVTTYGILMKHPSFADEREWRLVCPMENIYSGDWRYRPRGNMIVPYLQVAAPELFQSTHSGQPPYRITLGPRCERTPTSTALQAITRKLLGTSFGVSLSAVPYRG</sequence>
<dbReference type="OrthoDB" id="9795560at2"/>
<dbReference type="STRING" id="490829.SAMN05421850_1203"/>
<name>A0A1G8TCD7_9RHOB</name>
<evidence type="ECO:0000313" key="1">
    <source>
        <dbReference type="EMBL" id="SDJ39037.1"/>
    </source>
</evidence>
<dbReference type="Pfam" id="PF11185">
    <property type="entry name" value="DUF2971"/>
    <property type="match status" value="1"/>
</dbReference>
<dbReference type="EMBL" id="FNEB01000020">
    <property type="protein sequence ID" value="SDJ39037.1"/>
    <property type="molecule type" value="Genomic_DNA"/>
</dbReference>
<evidence type="ECO:0000313" key="2">
    <source>
        <dbReference type="Proteomes" id="UP000199340"/>
    </source>
</evidence>
<protein>
    <recommendedName>
        <fullName evidence="3">DUF2971 domain-containing protein</fullName>
    </recommendedName>
</protein>
<accession>A0A1G8TCD7</accession>
<proteinExistence type="predicted"/>
<dbReference type="AlphaFoldDB" id="A0A1G8TCD7"/>
<gene>
    <name evidence="1" type="ORF">SAMN05421850_1203</name>
</gene>
<dbReference type="RefSeq" id="WP_090030670.1">
    <property type="nucleotide sequence ID" value="NZ_FNEB01000020.1"/>
</dbReference>
<evidence type="ECO:0008006" key="3">
    <source>
        <dbReference type="Google" id="ProtNLM"/>
    </source>
</evidence>
<reference evidence="1 2" key="1">
    <citation type="submission" date="2016-10" db="EMBL/GenBank/DDBJ databases">
        <authorList>
            <person name="de Groot N.N."/>
        </authorList>
    </citation>
    <scope>NUCLEOTIDE SEQUENCE [LARGE SCALE GENOMIC DNA]</scope>
    <source>
        <strain evidence="1 2">DSM 28010</strain>
    </source>
</reference>